<evidence type="ECO:0000256" key="5">
    <source>
        <dbReference type="ARBA" id="ARBA00022801"/>
    </source>
</evidence>
<gene>
    <name evidence="15" type="ORF">H9705_09820</name>
</gene>
<evidence type="ECO:0000256" key="11">
    <source>
        <dbReference type="ARBA" id="ARBA00023204"/>
    </source>
</evidence>
<evidence type="ECO:0000256" key="2">
    <source>
        <dbReference type="ARBA" id="ARBA00022723"/>
    </source>
</evidence>
<dbReference type="InterPro" id="IPR014013">
    <property type="entry name" value="Helic_SF1/SF2_ATP-bd_DinG/Rad3"/>
</dbReference>
<dbReference type="GO" id="GO:0003678">
    <property type="term" value="F:DNA helicase activity"/>
    <property type="evidence" value="ECO:0007669"/>
    <property type="project" value="InterPro"/>
</dbReference>
<dbReference type="Gene3D" id="1.10.30.20">
    <property type="entry name" value="Bacterial XPD DNA helicase, FeS cluster domain"/>
    <property type="match status" value="1"/>
</dbReference>
<reference evidence="15" key="2">
    <citation type="submission" date="2021-04" db="EMBL/GenBank/DDBJ databases">
        <authorList>
            <person name="Gilroy R."/>
        </authorList>
    </citation>
    <scope>NUCLEOTIDE SEQUENCE</scope>
    <source>
        <strain evidence="15">CHK185-5351</strain>
    </source>
</reference>
<keyword evidence="8" id="KW-0408">Iron</keyword>
<evidence type="ECO:0000256" key="6">
    <source>
        <dbReference type="ARBA" id="ARBA00022806"/>
    </source>
</evidence>
<keyword evidence="12" id="KW-0413">Isomerase</keyword>
<dbReference type="Gene3D" id="3.90.320.10">
    <property type="match status" value="1"/>
</dbReference>
<accession>A0A9D2SNS8</accession>
<evidence type="ECO:0000256" key="1">
    <source>
        <dbReference type="ARBA" id="ARBA00022485"/>
    </source>
</evidence>
<dbReference type="Gene3D" id="1.10.275.40">
    <property type="match status" value="1"/>
</dbReference>
<name>A0A9D2SNS8_9FIRM</name>
<feature type="domain" description="Helicase ATP-binding" evidence="14">
    <location>
        <begin position="264"/>
        <end position="551"/>
    </location>
</feature>
<dbReference type="GO" id="GO:0006281">
    <property type="term" value="P:DNA repair"/>
    <property type="evidence" value="ECO:0007669"/>
    <property type="project" value="UniProtKB-KW"/>
</dbReference>
<dbReference type="PANTHER" id="PTHR11472">
    <property type="entry name" value="DNA REPAIR DEAD HELICASE RAD3/XP-D SUBFAMILY MEMBER"/>
    <property type="match status" value="1"/>
</dbReference>
<keyword evidence="4" id="KW-0227">DNA damage</keyword>
<keyword evidence="5" id="KW-0378">Hydrolase</keyword>
<dbReference type="Pfam" id="PF06733">
    <property type="entry name" value="DEAD_2"/>
    <property type="match status" value="1"/>
</dbReference>
<evidence type="ECO:0000313" key="16">
    <source>
        <dbReference type="Proteomes" id="UP000823849"/>
    </source>
</evidence>
<dbReference type="SMART" id="SM00487">
    <property type="entry name" value="DEXDc"/>
    <property type="match status" value="1"/>
</dbReference>
<dbReference type="InterPro" id="IPR045028">
    <property type="entry name" value="DinG/Rad3-like"/>
</dbReference>
<keyword evidence="11" id="KW-0234">DNA repair</keyword>
<evidence type="ECO:0000256" key="10">
    <source>
        <dbReference type="ARBA" id="ARBA00023125"/>
    </source>
</evidence>
<dbReference type="PROSITE" id="PS51193">
    <property type="entry name" value="HELICASE_ATP_BIND_2"/>
    <property type="match status" value="1"/>
</dbReference>
<dbReference type="GO" id="GO:0046872">
    <property type="term" value="F:metal ion binding"/>
    <property type="evidence" value="ECO:0007669"/>
    <property type="project" value="UniProtKB-KW"/>
</dbReference>
<evidence type="ECO:0000259" key="14">
    <source>
        <dbReference type="PROSITE" id="PS51193"/>
    </source>
</evidence>
<evidence type="ECO:0000256" key="4">
    <source>
        <dbReference type="ARBA" id="ARBA00022763"/>
    </source>
</evidence>
<dbReference type="GO" id="GO:0051539">
    <property type="term" value="F:4 iron, 4 sulfur cluster binding"/>
    <property type="evidence" value="ECO:0007669"/>
    <property type="project" value="UniProtKB-KW"/>
</dbReference>
<evidence type="ECO:0000256" key="8">
    <source>
        <dbReference type="ARBA" id="ARBA00023004"/>
    </source>
</evidence>
<dbReference type="PANTHER" id="PTHR11472:SF34">
    <property type="entry name" value="REGULATOR OF TELOMERE ELONGATION HELICASE 1"/>
    <property type="match status" value="1"/>
</dbReference>
<dbReference type="GO" id="GO:0016818">
    <property type="term" value="F:hydrolase activity, acting on acid anhydrides, in phosphorus-containing anhydrides"/>
    <property type="evidence" value="ECO:0007669"/>
    <property type="project" value="InterPro"/>
</dbReference>
<proteinExistence type="inferred from homology"/>
<dbReference type="InterPro" id="IPR014001">
    <property type="entry name" value="Helicase_ATP-bd"/>
</dbReference>
<dbReference type="GO" id="GO:0003677">
    <property type="term" value="F:DNA binding"/>
    <property type="evidence" value="ECO:0007669"/>
    <property type="project" value="UniProtKB-KW"/>
</dbReference>
<sequence>MRSVCSDREKEKEAVAENAAVSFSFSLTVSDHSLSGWRTPRRFGRLNCYERFGFGKDGKLEEEKKKIRISVRNLVEFLLRSGDLDNRRGGVSDRDAMQAGTRAHQRIQKKMGPFYQAEVPLSFEKEYENFILRVEGRADGILEEPDGFLVEEIKGVFRDLETLEEPVPVHLAQAKCYAFLWGMEKHQTSMEVLMTYCRLETEEGRPMEALTKEDVRPEASNRKIRHFLFSYPTEELELWFDGLLDEYYQWAEFQYQWQKQRDASMQGLEFPFPYRPGQRELVSGVYRTILRRKELFVQAPTGIGKTMSTVFPAVRALGEGHGDKIFYLTAKTITRTVAQEAFAILKEKGLRMKAVTLTAKEKMCACEEMHCNPEECPRAKGHFDRVNRAVFEMLTEGEVYDREALLAQAEKWQVCPHEMQLDVASWMDAVICDYNYVFDPNVRLKRFFGEGNKGDYLFLIDEAHNLADRGREMFSASLIKEEFLEMKRELRPYAADRQLEKALERCNRQLLIYKRECERFEILDSISGFALALLNLLSELEKFMESVRKGALADRVLEFYFRVRNFVGISELVDENYRIYTSFLEDGRFQIRLLCVNPASNLQQCLNKGRSAVFFSATLLPIRYYRTLLSTNPDDYAVYVDSPFPEENRCLMIGSQVSSRYTRRGPEEYRKIAAYLCQMISPKKGNYMVFFPSYRLMNDVCEMFREQISGTDTEVLVQTPSMGEAEREAFLRAFAGDGGHTLVGFCVMGGIFSEGIDLDGEKLIGAAVVGTGIPQVGIEREILKQFYDDRHENGFDYAYRFPGMNKVLQAAGRVIRTSGDRGVILLLDERFLHWEYQALFPREWRNYQVCTAVRTGETVRAFWESTEPSPYRETAVTGNNVTAGG</sequence>
<protein>
    <submittedName>
        <fullName evidence="15">ATP-dependent DNA helicase</fullName>
    </submittedName>
</protein>
<evidence type="ECO:0000256" key="3">
    <source>
        <dbReference type="ARBA" id="ARBA00022741"/>
    </source>
</evidence>
<dbReference type="InterPro" id="IPR042493">
    <property type="entry name" value="XPD_DNA_FeS"/>
</dbReference>
<dbReference type="InterPro" id="IPR010614">
    <property type="entry name" value="RAD3-like_helicase_DEAD"/>
</dbReference>
<keyword evidence="7" id="KW-0067">ATP-binding</keyword>
<reference evidence="15" key="1">
    <citation type="journal article" date="2021" name="PeerJ">
        <title>Extensive microbial diversity within the chicken gut microbiome revealed by metagenomics and culture.</title>
        <authorList>
            <person name="Gilroy R."/>
            <person name="Ravi A."/>
            <person name="Getino M."/>
            <person name="Pursley I."/>
            <person name="Horton D.L."/>
            <person name="Alikhan N.F."/>
            <person name="Baker D."/>
            <person name="Gharbi K."/>
            <person name="Hall N."/>
            <person name="Watson M."/>
            <person name="Adriaenssens E.M."/>
            <person name="Foster-Nyarko E."/>
            <person name="Jarju S."/>
            <person name="Secka A."/>
            <person name="Antonio M."/>
            <person name="Oren A."/>
            <person name="Chaudhuri R.R."/>
            <person name="La Ragione R."/>
            <person name="Hildebrand F."/>
            <person name="Pallen M.J."/>
        </authorList>
    </citation>
    <scope>NUCLEOTIDE SEQUENCE</scope>
    <source>
        <strain evidence="15">CHK185-5351</strain>
    </source>
</reference>
<evidence type="ECO:0000313" key="15">
    <source>
        <dbReference type="EMBL" id="HJC16092.1"/>
    </source>
</evidence>
<dbReference type="SMART" id="SM00491">
    <property type="entry name" value="HELICc2"/>
    <property type="match status" value="1"/>
</dbReference>
<comment type="similarity">
    <text evidence="13">Belongs to the helicase family. DinG subfamily.</text>
</comment>
<dbReference type="Gene3D" id="3.40.50.300">
    <property type="entry name" value="P-loop containing nucleotide triphosphate hydrolases"/>
    <property type="match status" value="2"/>
</dbReference>
<dbReference type="SUPFAM" id="SSF52540">
    <property type="entry name" value="P-loop containing nucleoside triphosphate hydrolases"/>
    <property type="match status" value="2"/>
</dbReference>
<dbReference type="EMBL" id="DWWU01000039">
    <property type="protein sequence ID" value="HJC16092.1"/>
    <property type="molecule type" value="Genomic_DNA"/>
</dbReference>
<organism evidence="15 16">
    <name type="scientific">Candidatus Fusicatenibacter intestinigallinarum</name>
    <dbReference type="NCBI Taxonomy" id="2838598"/>
    <lineage>
        <taxon>Bacteria</taxon>
        <taxon>Bacillati</taxon>
        <taxon>Bacillota</taxon>
        <taxon>Clostridia</taxon>
        <taxon>Lachnospirales</taxon>
        <taxon>Lachnospiraceae</taxon>
        <taxon>Fusicatenibacter</taxon>
    </lineage>
</organism>
<dbReference type="GO" id="GO:0005524">
    <property type="term" value="F:ATP binding"/>
    <property type="evidence" value="ECO:0007669"/>
    <property type="project" value="UniProtKB-KW"/>
</dbReference>
<keyword evidence="6 15" id="KW-0347">Helicase</keyword>
<dbReference type="InterPro" id="IPR006554">
    <property type="entry name" value="Helicase-like_DEXD_c2"/>
</dbReference>
<keyword evidence="2" id="KW-0479">Metal-binding</keyword>
<evidence type="ECO:0000256" key="7">
    <source>
        <dbReference type="ARBA" id="ARBA00022840"/>
    </source>
</evidence>
<evidence type="ECO:0000256" key="13">
    <source>
        <dbReference type="ARBA" id="ARBA00038058"/>
    </source>
</evidence>
<dbReference type="SMART" id="SM00488">
    <property type="entry name" value="DEXDc2"/>
    <property type="match status" value="1"/>
</dbReference>
<keyword evidence="3" id="KW-0547">Nucleotide-binding</keyword>
<dbReference type="InterPro" id="IPR027417">
    <property type="entry name" value="P-loop_NTPase"/>
</dbReference>
<keyword evidence="10" id="KW-0238">DNA-binding</keyword>
<keyword evidence="1" id="KW-0004">4Fe-4S</keyword>
<evidence type="ECO:0000256" key="12">
    <source>
        <dbReference type="ARBA" id="ARBA00023235"/>
    </source>
</evidence>
<dbReference type="Proteomes" id="UP000823849">
    <property type="component" value="Unassembled WGS sequence"/>
</dbReference>
<dbReference type="AlphaFoldDB" id="A0A9D2SNS8"/>
<evidence type="ECO:0000256" key="9">
    <source>
        <dbReference type="ARBA" id="ARBA00023014"/>
    </source>
</evidence>
<keyword evidence="9" id="KW-0411">Iron-sulfur</keyword>
<dbReference type="InterPro" id="IPR011604">
    <property type="entry name" value="PDDEXK-like_dom_sf"/>
</dbReference>
<dbReference type="InterPro" id="IPR006555">
    <property type="entry name" value="ATP-dep_Helicase_C"/>
</dbReference>
<comment type="caution">
    <text evidence="15">The sequence shown here is derived from an EMBL/GenBank/DDBJ whole genome shotgun (WGS) entry which is preliminary data.</text>
</comment>
<dbReference type="Pfam" id="PF13307">
    <property type="entry name" value="Helicase_C_2"/>
    <property type="match status" value="1"/>
</dbReference>